<evidence type="ECO:0000313" key="2">
    <source>
        <dbReference type="EMBL" id="MBM7704272.1"/>
    </source>
</evidence>
<dbReference type="Pfam" id="PF12867">
    <property type="entry name" value="DinB_2"/>
    <property type="match status" value="1"/>
</dbReference>
<evidence type="ECO:0000313" key="3">
    <source>
        <dbReference type="Proteomes" id="UP000809829"/>
    </source>
</evidence>
<dbReference type="RefSeq" id="WP_205188282.1">
    <property type="nucleotide sequence ID" value="NZ_JAFBFC010000006.1"/>
</dbReference>
<sequence length="160" mass="18869">MEHNVQVRNELLESVSELSNEQLNQKVEEGSWTIMQVLEHLYLMEKVLVQMMRKALVKGPEQPTDEKPIHLTPDRSRKVVAPDYVTPSDAYMTLEEIKQKLHESREGLHAFVAQHKEEELKKKSFPHPVFGLLHLKQWSEFIGYHEKRHLKQIEELKVKL</sequence>
<reference evidence="2 3" key="1">
    <citation type="submission" date="2021-01" db="EMBL/GenBank/DDBJ databases">
        <title>Genomic Encyclopedia of Type Strains, Phase IV (KMG-IV): sequencing the most valuable type-strain genomes for metagenomic binning, comparative biology and taxonomic classification.</title>
        <authorList>
            <person name="Goeker M."/>
        </authorList>
    </citation>
    <scope>NUCLEOTIDE SEQUENCE [LARGE SCALE GENOMIC DNA]</scope>
    <source>
        <strain evidence="2 3">DSM 104297</strain>
    </source>
</reference>
<feature type="domain" description="DinB-like" evidence="1">
    <location>
        <begin position="6"/>
        <end position="153"/>
    </location>
</feature>
<proteinExistence type="predicted"/>
<name>A0ABS2QZ50_9BACI</name>
<organism evidence="2 3">
    <name type="scientific">Priestia iocasae</name>
    <dbReference type="NCBI Taxonomy" id="2291674"/>
    <lineage>
        <taxon>Bacteria</taxon>
        <taxon>Bacillati</taxon>
        <taxon>Bacillota</taxon>
        <taxon>Bacilli</taxon>
        <taxon>Bacillales</taxon>
        <taxon>Bacillaceae</taxon>
        <taxon>Priestia</taxon>
    </lineage>
</organism>
<dbReference type="EMBL" id="JAFBFC010000006">
    <property type="protein sequence ID" value="MBM7704272.1"/>
    <property type="molecule type" value="Genomic_DNA"/>
</dbReference>
<protein>
    <submittedName>
        <fullName evidence="2">Damage-inducible protein DinB</fullName>
    </submittedName>
</protein>
<dbReference type="InterPro" id="IPR024775">
    <property type="entry name" value="DinB-like"/>
</dbReference>
<comment type="caution">
    <text evidence="2">The sequence shown here is derived from an EMBL/GenBank/DDBJ whole genome shotgun (WGS) entry which is preliminary data.</text>
</comment>
<accession>A0ABS2QZ50</accession>
<dbReference type="Gene3D" id="1.20.120.450">
    <property type="entry name" value="dinb family like domain"/>
    <property type="match status" value="1"/>
</dbReference>
<dbReference type="Proteomes" id="UP000809829">
    <property type="component" value="Unassembled WGS sequence"/>
</dbReference>
<keyword evidence="3" id="KW-1185">Reference proteome</keyword>
<evidence type="ECO:0000259" key="1">
    <source>
        <dbReference type="Pfam" id="PF12867"/>
    </source>
</evidence>
<dbReference type="InterPro" id="IPR034660">
    <property type="entry name" value="DinB/YfiT-like"/>
</dbReference>
<gene>
    <name evidence="2" type="ORF">JOC83_003127</name>
</gene>
<dbReference type="SUPFAM" id="SSF109854">
    <property type="entry name" value="DinB/YfiT-like putative metalloenzymes"/>
    <property type="match status" value="1"/>
</dbReference>